<feature type="transmembrane region" description="Helical" evidence="1">
    <location>
        <begin position="29"/>
        <end position="46"/>
    </location>
</feature>
<reference evidence="3 4" key="1">
    <citation type="journal article" date="2016" name="Int. J. Syst. Evol. Microbiol.">
        <title>Panacibacter ginsenosidivorans gen. nov., sp. nov., with ginsenoside converting activity isolated from soil of a ginseng field.</title>
        <authorList>
            <person name="Siddiqi M.Z."/>
            <person name="Muhammad Shafi S."/>
            <person name="Choi K.D."/>
            <person name="Im W.T."/>
        </authorList>
    </citation>
    <scope>NUCLEOTIDE SEQUENCE [LARGE SCALE GENOMIC DNA]</scope>
    <source>
        <strain evidence="3 4">Gsoil1550</strain>
    </source>
</reference>
<gene>
    <name evidence="3" type="ORF">FRZ67_01575</name>
</gene>
<dbReference type="EMBL" id="CP042435">
    <property type="protein sequence ID" value="QEC66057.1"/>
    <property type="molecule type" value="Genomic_DNA"/>
</dbReference>
<keyword evidence="4" id="KW-1185">Reference proteome</keyword>
<feature type="domain" description="Copper-binding protein MbnP-like" evidence="2">
    <location>
        <begin position="47"/>
        <end position="234"/>
    </location>
</feature>
<dbReference type="RefSeq" id="WP_147187857.1">
    <property type="nucleotide sequence ID" value="NZ_CP042435.1"/>
</dbReference>
<dbReference type="OrthoDB" id="1422031at2"/>
<keyword evidence="1" id="KW-0472">Membrane</keyword>
<dbReference type="Proteomes" id="UP000321533">
    <property type="component" value="Chromosome"/>
</dbReference>
<dbReference type="InterPro" id="IPR046863">
    <property type="entry name" value="MbnP-like_dom"/>
</dbReference>
<evidence type="ECO:0000313" key="4">
    <source>
        <dbReference type="Proteomes" id="UP000321533"/>
    </source>
</evidence>
<sequence length="261" mass="29248">MQAINDTSVQECDATGDAIKRYSRTHKKIFLLFIIICFTVIANAQYNITLTFKNTVGEKQLNTDSSYTNQSGETFTVRNFRYYISNITFTDSVDNRLQSYSDEYFLIDEKEEASKQVSLSTSLKHITGIEFLLGVDSIKNVSGVQAGSLDPARGMFWTWNSGYVMAKLEGNSPVANTPMHAFSYHIGGYKTNENAARKIRLSTFVITAALENISITADILKWFAGMHTIKIADIAFCHEPGKPAMQFADNYANMFSIEVVK</sequence>
<accession>A0A5B8V3F9</accession>
<evidence type="ECO:0000256" key="1">
    <source>
        <dbReference type="SAM" id="Phobius"/>
    </source>
</evidence>
<protein>
    <recommendedName>
        <fullName evidence="2">Copper-binding protein MbnP-like domain-containing protein</fullName>
    </recommendedName>
</protein>
<evidence type="ECO:0000313" key="3">
    <source>
        <dbReference type="EMBL" id="QEC66057.1"/>
    </source>
</evidence>
<name>A0A5B8V3F9_9BACT</name>
<keyword evidence="1" id="KW-0812">Transmembrane</keyword>
<keyword evidence="1" id="KW-1133">Transmembrane helix</keyword>
<evidence type="ECO:0000259" key="2">
    <source>
        <dbReference type="Pfam" id="PF20243"/>
    </source>
</evidence>
<proteinExistence type="predicted"/>
<organism evidence="3 4">
    <name type="scientific">Panacibacter ginsenosidivorans</name>
    <dbReference type="NCBI Taxonomy" id="1813871"/>
    <lineage>
        <taxon>Bacteria</taxon>
        <taxon>Pseudomonadati</taxon>
        <taxon>Bacteroidota</taxon>
        <taxon>Chitinophagia</taxon>
        <taxon>Chitinophagales</taxon>
        <taxon>Chitinophagaceae</taxon>
        <taxon>Panacibacter</taxon>
    </lineage>
</organism>
<dbReference type="KEGG" id="pgin:FRZ67_01575"/>
<dbReference type="Pfam" id="PF20243">
    <property type="entry name" value="MbnP"/>
    <property type="match status" value="1"/>
</dbReference>
<dbReference type="AlphaFoldDB" id="A0A5B8V3F9"/>